<accession>A0A081C831</accession>
<gene>
    <name evidence="1" type="ORF">U27_00634</name>
</gene>
<dbReference type="NCBIfam" id="TIGR01909">
    <property type="entry name" value="C_GCAxxG_C_C"/>
    <property type="match status" value="1"/>
</dbReference>
<evidence type="ECO:0000313" key="1">
    <source>
        <dbReference type="EMBL" id="GAK60736.1"/>
    </source>
</evidence>
<keyword evidence="2" id="KW-1185">Reference proteome</keyword>
<dbReference type="Pfam" id="PF09719">
    <property type="entry name" value="C_GCAxxG_C_C"/>
    <property type="match status" value="1"/>
</dbReference>
<dbReference type="AlphaFoldDB" id="A0A081C831"/>
<evidence type="ECO:0000313" key="2">
    <source>
        <dbReference type="Proteomes" id="UP000030661"/>
    </source>
</evidence>
<dbReference type="EMBL" id="DF820474">
    <property type="protein sequence ID" value="GAK60736.1"/>
    <property type="molecule type" value="Genomic_DNA"/>
</dbReference>
<evidence type="ECO:0008006" key="3">
    <source>
        <dbReference type="Google" id="ProtNLM"/>
    </source>
</evidence>
<dbReference type="InterPro" id="IPR010181">
    <property type="entry name" value="CGCAxxGCC_motif"/>
</dbReference>
<organism evidence="1">
    <name type="scientific">Vecturithrix granuli</name>
    <dbReference type="NCBI Taxonomy" id="1499967"/>
    <lineage>
        <taxon>Bacteria</taxon>
        <taxon>Candidatus Moduliflexota</taxon>
        <taxon>Candidatus Vecturitrichia</taxon>
        <taxon>Candidatus Vecturitrichales</taxon>
        <taxon>Candidatus Vecturitrichaceae</taxon>
        <taxon>Candidatus Vecturithrix</taxon>
    </lineage>
</organism>
<name>A0A081C831_VECG1</name>
<dbReference type="STRING" id="1499967.U27_00634"/>
<protein>
    <recommendedName>
        <fullName evidence="3">C_GCAxxG_C_C family protein</fullName>
    </recommendedName>
</protein>
<reference evidence="1" key="1">
    <citation type="journal article" date="2015" name="PeerJ">
        <title>First genomic representation of candidate bacterial phylum KSB3 points to enhanced environmental sensing as a trigger of wastewater bulking.</title>
        <authorList>
            <person name="Sekiguchi Y."/>
            <person name="Ohashi A."/>
            <person name="Parks D.H."/>
            <person name="Yamauchi T."/>
            <person name="Tyson G.W."/>
            <person name="Hugenholtz P."/>
        </authorList>
    </citation>
    <scope>NUCLEOTIDE SEQUENCE [LARGE SCALE GENOMIC DNA]</scope>
</reference>
<dbReference type="Proteomes" id="UP000030661">
    <property type="component" value="Unassembled WGS sequence"/>
</dbReference>
<dbReference type="eggNOG" id="COG1433">
    <property type="taxonomic scope" value="Bacteria"/>
</dbReference>
<sequence length="226" mass="25390">MILRSPGAMNIRCTAKLRFRGRLTGARNWSFALHFHRSCLELRLTRRNEHEMYREIPFRGSLTSARNRSFALHFHRRNTVDSVDRAVAIFDSGLNCSQSVCAAYAEQFGLDRELALKVSAGFGGGMGRMAQTCGAVSGAFMVLGLKYGTTDPEDKAAKEHTYERVRAFADQFTARQGSLLCRELLDVDISTAEGLQYAREQKFFTERCPAFIKTAADILAEMLQED</sequence>
<dbReference type="HOGENOM" id="CLU_1222789_0_0_0"/>
<proteinExistence type="predicted"/>